<dbReference type="InterPro" id="IPR004154">
    <property type="entry name" value="Anticodon-bd"/>
</dbReference>
<evidence type="ECO:0000313" key="15">
    <source>
        <dbReference type="Proteomes" id="UP001595701"/>
    </source>
</evidence>
<proteinExistence type="inferred from homology"/>
<evidence type="ECO:0000256" key="7">
    <source>
        <dbReference type="ARBA" id="ARBA00022833"/>
    </source>
</evidence>
<feature type="domain" description="Aminoacyl-transfer RNA synthetases class-II family profile" evidence="13">
    <location>
        <begin position="41"/>
        <end position="310"/>
    </location>
</feature>
<evidence type="ECO:0000256" key="8">
    <source>
        <dbReference type="ARBA" id="ARBA00022840"/>
    </source>
</evidence>
<dbReference type="InterPro" id="IPR033728">
    <property type="entry name" value="ThrRS_core"/>
</dbReference>
<evidence type="ECO:0000256" key="9">
    <source>
        <dbReference type="ARBA" id="ARBA00022917"/>
    </source>
</evidence>
<evidence type="ECO:0000256" key="6">
    <source>
        <dbReference type="ARBA" id="ARBA00022741"/>
    </source>
</evidence>
<evidence type="ECO:0000256" key="10">
    <source>
        <dbReference type="ARBA" id="ARBA00023146"/>
    </source>
</evidence>
<dbReference type="Pfam" id="PF00587">
    <property type="entry name" value="tRNA-synt_2b"/>
    <property type="match status" value="1"/>
</dbReference>
<gene>
    <name evidence="14" type="primary">thrS</name>
    <name evidence="14" type="ORF">ACFOZ0_15735</name>
</gene>
<keyword evidence="3" id="KW-0963">Cytoplasm</keyword>
<evidence type="ECO:0000256" key="1">
    <source>
        <dbReference type="ARBA" id="ARBA00008226"/>
    </source>
</evidence>
<comment type="caution">
    <text evidence="14">The sequence shown here is derived from an EMBL/GenBank/DDBJ whole genome shotgun (WGS) entry which is preliminary data.</text>
</comment>
<protein>
    <recommendedName>
        <fullName evidence="2 12">Threonine--tRNA ligase</fullName>
        <ecNumber evidence="2 12">6.1.1.3</ecNumber>
    </recommendedName>
</protein>
<dbReference type="GO" id="GO:0004829">
    <property type="term" value="F:threonine-tRNA ligase activity"/>
    <property type="evidence" value="ECO:0007669"/>
    <property type="project" value="UniProtKB-EC"/>
</dbReference>
<dbReference type="PANTHER" id="PTHR11451:SF56">
    <property type="entry name" value="THREONINE--TRNA LIGASE 1"/>
    <property type="match status" value="1"/>
</dbReference>
<comment type="similarity">
    <text evidence="1">Belongs to the class-II aminoacyl-tRNA synthetase family.</text>
</comment>
<keyword evidence="8" id="KW-0067">ATP-binding</keyword>
<dbReference type="InterPro" id="IPR036621">
    <property type="entry name" value="Anticodon-bd_dom_sf"/>
</dbReference>
<evidence type="ECO:0000256" key="4">
    <source>
        <dbReference type="ARBA" id="ARBA00022598"/>
    </source>
</evidence>
<evidence type="ECO:0000256" key="12">
    <source>
        <dbReference type="NCBIfam" id="TIGR00418"/>
    </source>
</evidence>
<comment type="catalytic activity">
    <reaction evidence="11">
        <text>tRNA(Thr) + L-threonine + ATP = L-threonyl-tRNA(Thr) + AMP + diphosphate + H(+)</text>
        <dbReference type="Rhea" id="RHEA:24624"/>
        <dbReference type="Rhea" id="RHEA-COMP:9670"/>
        <dbReference type="Rhea" id="RHEA-COMP:9704"/>
        <dbReference type="ChEBI" id="CHEBI:15378"/>
        <dbReference type="ChEBI" id="CHEBI:30616"/>
        <dbReference type="ChEBI" id="CHEBI:33019"/>
        <dbReference type="ChEBI" id="CHEBI:57926"/>
        <dbReference type="ChEBI" id="CHEBI:78442"/>
        <dbReference type="ChEBI" id="CHEBI:78534"/>
        <dbReference type="ChEBI" id="CHEBI:456215"/>
        <dbReference type="EC" id="6.1.1.3"/>
    </reaction>
</comment>
<dbReference type="CDD" id="cd00771">
    <property type="entry name" value="ThrRS_core"/>
    <property type="match status" value="1"/>
</dbReference>
<dbReference type="Proteomes" id="UP001595701">
    <property type="component" value="Unassembled WGS sequence"/>
</dbReference>
<dbReference type="PROSITE" id="PS50862">
    <property type="entry name" value="AA_TRNA_LIGASE_II"/>
    <property type="match status" value="1"/>
</dbReference>
<dbReference type="RefSeq" id="WP_310780813.1">
    <property type="nucleotide sequence ID" value="NZ_JBHRWR010000009.1"/>
</dbReference>
<dbReference type="Pfam" id="PF03129">
    <property type="entry name" value="HGTP_anticodon"/>
    <property type="match status" value="1"/>
</dbReference>
<evidence type="ECO:0000256" key="2">
    <source>
        <dbReference type="ARBA" id="ARBA00013163"/>
    </source>
</evidence>
<keyword evidence="6" id="KW-0547">Nucleotide-binding</keyword>
<dbReference type="InterPro" id="IPR002314">
    <property type="entry name" value="aa-tRNA-synt_IIb"/>
</dbReference>
<name>A0ABV7SCK5_9ACTN</name>
<dbReference type="PRINTS" id="PR01047">
    <property type="entry name" value="TRNASYNTHTHR"/>
</dbReference>
<keyword evidence="9" id="KW-0648">Protein biosynthesis</keyword>
<keyword evidence="4 14" id="KW-0436">Ligase</keyword>
<evidence type="ECO:0000313" key="14">
    <source>
        <dbReference type="EMBL" id="MFC3574700.1"/>
    </source>
</evidence>
<dbReference type="InterPro" id="IPR045864">
    <property type="entry name" value="aa-tRNA-synth_II/BPL/LPL"/>
</dbReference>
<organism evidence="14 15">
    <name type="scientific">Streptomyces yaanensis</name>
    <dbReference type="NCBI Taxonomy" id="1142239"/>
    <lineage>
        <taxon>Bacteria</taxon>
        <taxon>Bacillati</taxon>
        <taxon>Actinomycetota</taxon>
        <taxon>Actinomycetes</taxon>
        <taxon>Kitasatosporales</taxon>
        <taxon>Streptomycetaceae</taxon>
        <taxon>Streptomyces</taxon>
    </lineage>
</organism>
<keyword evidence="5" id="KW-0479">Metal-binding</keyword>
<dbReference type="SUPFAM" id="SSF55681">
    <property type="entry name" value="Class II aaRS and biotin synthetases"/>
    <property type="match status" value="1"/>
</dbReference>
<accession>A0ABV7SCK5</accession>
<evidence type="ECO:0000259" key="13">
    <source>
        <dbReference type="PROSITE" id="PS50862"/>
    </source>
</evidence>
<evidence type="ECO:0000256" key="3">
    <source>
        <dbReference type="ARBA" id="ARBA00022490"/>
    </source>
</evidence>
<dbReference type="EC" id="6.1.1.3" evidence="2 12"/>
<sequence length="417" mass="46676">MWPRSPHREETTMHDHRRLGRDLDLFDTDPLMGAGLPYWLPDGAVVRHTLEEYVRDAERRAGYRHVYSPVLGKRELYEISGHWAHYSEDMFPPMDLGGEQVVLRPSLCPHHALIYRSRSHSYRELPLRIAELGGMYRSELSGVLGGLTRVRAIHLNDAHIFCTLDQAVEEAAAALRMIGEAYAALGIRPARHRLSLPGPGGKYVADPELWRRASAMLRDVLDRSGIAYEAVEGEAAFYGPKIDVQITDPGGRESTLSTVQIDFHQPERFDLHYIGPDGAKHRPVMVHRSVIGSMERAVAHLIEAHGGAFPAWLAPTQLVILPVSDAEMEHAVRLLRRCLDQGLRARLAAPEEGTLGARVRAARLVPYQAVIGSKEAADDHIALRLRDGRRLDPQPVDEALHHIGDIVARRDTHLWNG</sequence>
<dbReference type="NCBIfam" id="TIGR00418">
    <property type="entry name" value="thrS"/>
    <property type="match status" value="1"/>
</dbReference>
<dbReference type="Gene3D" id="3.40.50.800">
    <property type="entry name" value="Anticodon-binding domain"/>
    <property type="match status" value="1"/>
</dbReference>
<keyword evidence="10" id="KW-0030">Aminoacyl-tRNA synthetase</keyword>
<reference evidence="15" key="1">
    <citation type="journal article" date="2019" name="Int. J. Syst. Evol. Microbiol.">
        <title>The Global Catalogue of Microorganisms (GCM) 10K type strain sequencing project: providing services to taxonomists for standard genome sequencing and annotation.</title>
        <authorList>
            <consortium name="The Broad Institute Genomics Platform"/>
            <consortium name="The Broad Institute Genome Sequencing Center for Infectious Disease"/>
            <person name="Wu L."/>
            <person name="Ma J."/>
        </authorList>
    </citation>
    <scope>NUCLEOTIDE SEQUENCE [LARGE SCALE GENOMIC DNA]</scope>
    <source>
        <strain evidence="15">CGMCC 4.7035</strain>
    </source>
</reference>
<evidence type="ECO:0000256" key="5">
    <source>
        <dbReference type="ARBA" id="ARBA00022723"/>
    </source>
</evidence>
<dbReference type="InterPro" id="IPR006195">
    <property type="entry name" value="aa-tRNA-synth_II"/>
</dbReference>
<dbReference type="Gene3D" id="3.30.930.10">
    <property type="entry name" value="Bira Bifunctional Protein, Domain 2"/>
    <property type="match status" value="1"/>
</dbReference>
<dbReference type="PANTHER" id="PTHR11451">
    <property type="entry name" value="THREONINE-TRNA LIGASE"/>
    <property type="match status" value="1"/>
</dbReference>
<evidence type="ECO:0000256" key="11">
    <source>
        <dbReference type="ARBA" id="ARBA00049515"/>
    </source>
</evidence>
<keyword evidence="7" id="KW-0862">Zinc</keyword>
<keyword evidence="15" id="KW-1185">Reference proteome</keyword>
<dbReference type="InterPro" id="IPR002320">
    <property type="entry name" value="Thr-tRNA-ligase_IIa"/>
</dbReference>
<dbReference type="EMBL" id="JBHRWR010000009">
    <property type="protein sequence ID" value="MFC3574700.1"/>
    <property type="molecule type" value="Genomic_DNA"/>
</dbReference>
<dbReference type="SUPFAM" id="SSF52954">
    <property type="entry name" value="Class II aaRS ABD-related"/>
    <property type="match status" value="1"/>
</dbReference>